<comment type="function">
    <text evidence="11">Plays a role in repairing double-strand DNA breaks, probably involving stabilizing or processing branched DNA or blocked replication forks.</text>
</comment>
<keyword evidence="5" id="KW-0378">Hydrolase</keyword>
<sequence length="431" mass="46694">MSKPKILFVCSSCGGEHLRWQGKCQFCGEWNTLKEISNQASVNRGEARKPKKLSEISLTTHDSRLTAGIEEFDRVLGGGIVGGSAILLSGAPGVGKSTLLLQISERFGKKSPVVYVSGEEAEEQIANRAQRLGTVADQLYFLNQTDLELMLSELSEMENLGLVIVDSLQTTTSEAVTGSTGSPTQLKYVAASLARFAKERGVPVVMTGHVTKSFAIGGPKFLEHIVDVVLTFEGEKFSSFRILRASKNRFGSTSEVGIFEMKKEGLVEVKDPSEAFLKKHSSAPGSALMLAMEGTRPLLLEVQALTSAMVYRYPKRTTQGLSSKRALLILAVLEKFGNLNLSRSDIFVKTSFGMRVFEPAADLAIAAAVSSSRLKKPISPKLCFFGEVGLNGEVRPVVGDDDRRRHAKKLGLTPLGAAEIPTVHDLLNLFS</sequence>
<dbReference type="Proteomes" id="UP000179005">
    <property type="component" value="Unassembled WGS sequence"/>
</dbReference>
<evidence type="ECO:0000256" key="9">
    <source>
        <dbReference type="ARBA" id="ARBA00023125"/>
    </source>
</evidence>
<dbReference type="Pfam" id="PF18073">
    <property type="entry name" value="Zn_ribbon_LapB"/>
    <property type="match status" value="1"/>
</dbReference>
<dbReference type="GO" id="GO:0005829">
    <property type="term" value="C:cytosol"/>
    <property type="evidence" value="ECO:0007669"/>
    <property type="project" value="TreeGrafter"/>
</dbReference>
<keyword evidence="9 11" id="KW-0238">DNA-binding</keyword>
<dbReference type="GO" id="GO:0000725">
    <property type="term" value="P:recombinational repair"/>
    <property type="evidence" value="ECO:0007669"/>
    <property type="project" value="UniProtKB-UniRule"/>
</dbReference>
<dbReference type="InterPro" id="IPR004504">
    <property type="entry name" value="DNA_repair_RadA"/>
</dbReference>
<dbReference type="InterPro" id="IPR003593">
    <property type="entry name" value="AAA+_ATPase"/>
</dbReference>
<dbReference type="GO" id="GO:0016787">
    <property type="term" value="F:hydrolase activity"/>
    <property type="evidence" value="ECO:0007669"/>
    <property type="project" value="UniProtKB-KW"/>
</dbReference>
<evidence type="ECO:0000256" key="1">
    <source>
        <dbReference type="ARBA" id="ARBA00022723"/>
    </source>
</evidence>
<evidence type="ECO:0000256" key="4">
    <source>
        <dbReference type="ARBA" id="ARBA00022771"/>
    </source>
</evidence>
<dbReference type="SUPFAM" id="SSF52540">
    <property type="entry name" value="P-loop containing nucleoside triphosphate hydrolases"/>
    <property type="match status" value="1"/>
</dbReference>
<organism evidence="15 16">
    <name type="scientific">candidate division WWE3 bacterium RIFCSPHIGHO2_01_FULL_48_15</name>
    <dbReference type="NCBI Taxonomy" id="1802619"/>
    <lineage>
        <taxon>Bacteria</taxon>
        <taxon>Katanobacteria</taxon>
    </lineage>
</organism>
<dbReference type="Gene3D" id="3.30.230.10">
    <property type="match status" value="1"/>
</dbReference>
<dbReference type="GO" id="GO:0003684">
    <property type="term" value="F:damaged DNA binding"/>
    <property type="evidence" value="ECO:0007669"/>
    <property type="project" value="InterPro"/>
</dbReference>
<dbReference type="SUPFAM" id="SSF54211">
    <property type="entry name" value="Ribosomal protein S5 domain 2-like"/>
    <property type="match status" value="1"/>
</dbReference>
<keyword evidence="1 11" id="KW-0479">Metal-binding</keyword>
<proteinExistence type="inferred from homology"/>
<comment type="function">
    <text evidence="13">DNA-dependent ATPase involved in processing of recombination intermediates, plays a role in repairing DNA breaks. Stimulates the branch migration of RecA-mediated strand transfer reactions, allowing the 3' invading strand to extend heteroduplex DNA faster. Binds ssDNA in the presence of ADP but not other nucleotides, has ATPase activity that is stimulated by ssDNA and various branched DNA structures, but inhibited by SSB. Does not have RecA's homology-searching function.</text>
</comment>
<dbReference type="GO" id="GO:0140664">
    <property type="term" value="F:ATP-dependent DNA damage sensor activity"/>
    <property type="evidence" value="ECO:0007669"/>
    <property type="project" value="InterPro"/>
</dbReference>
<dbReference type="GO" id="GO:0008270">
    <property type="term" value="F:zinc ion binding"/>
    <property type="evidence" value="ECO:0007669"/>
    <property type="project" value="UniProtKB-KW"/>
</dbReference>
<dbReference type="AlphaFoldDB" id="A0A1F4VAB4"/>
<dbReference type="PANTHER" id="PTHR32472">
    <property type="entry name" value="DNA REPAIR PROTEIN RADA"/>
    <property type="match status" value="1"/>
</dbReference>
<accession>A0A1F4VAB4</accession>
<dbReference type="Pfam" id="PF13481">
    <property type="entry name" value="AAA_25"/>
    <property type="match status" value="1"/>
</dbReference>
<dbReference type="SMART" id="SM00382">
    <property type="entry name" value="AAA"/>
    <property type="match status" value="1"/>
</dbReference>
<comment type="domain">
    <text evidence="11">The middle region has homology to RecA with ATPase motifs including the RadA KNRFG motif, while the C-terminus is homologous to Lon protease.</text>
</comment>
<dbReference type="EMBL" id="MEVC01000024">
    <property type="protein sequence ID" value="OGC54106.1"/>
    <property type="molecule type" value="Genomic_DNA"/>
</dbReference>
<evidence type="ECO:0000256" key="8">
    <source>
        <dbReference type="ARBA" id="ARBA00023016"/>
    </source>
</evidence>
<dbReference type="GO" id="GO:0005524">
    <property type="term" value="F:ATP binding"/>
    <property type="evidence" value="ECO:0007669"/>
    <property type="project" value="UniProtKB-UniRule"/>
</dbReference>
<evidence type="ECO:0000313" key="15">
    <source>
        <dbReference type="EMBL" id="OGC54106.1"/>
    </source>
</evidence>
<evidence type="ECO:0000256" key="3">
    <source>
        <dbReference type="ARBA" id="ARBA00022763"/>
    </source>
</evidence>
<protein>
    <recommendedName>
        <fullName evidence="11 12">DNA repair protein RadA</fullName>
    </recommendedName>
</protein>
<evidence type="ECO:0000313" key="16">
    <source>
        <dbReference type="Proteomes" id="UP000179005"/>
    </source>
</evidence>
<evidence type="ECO:0000256" key="6">
    <source>
        <dbReference type="ARBA" id="ARBA00022833"/>
    </source>
</evidence>
<evidence type="ECO:0000256" key="12">
    <source>
        <dbReference type="NCBIfam" id="TIGR00416"/>
    </source>
</evidence>
<keyword evidence="2 11" id="KW-0547">Nucleotide-binding</keyword>
<dbReference type="InterPro" id="IPR041166">
    <property type="entry name" value="Rubredoxin_2"/>
</dbReference>
<evidence type="ECO:0000256" key="2">
    <source>
        <dbReference type="ARBA" id="ARBA00022741"/>
    </source>
</evidence>
<dbReference type="Gene3D" id="3.40.50.300">
    <property type="entry name" value="P-loop containing nucleotide triphosphate hydrolases"/>
    <property type="match status" value="1"/>
</dbReference>
<feature type="short sequence motif" description="RadA KNRFG motif" evidence="11">
    <location>
        <begin position="247"/>
        <end position="251"/>
    </location>
</feature>
<dbReference type="PRINTS" id="PR01874">
    <property type="entry name" value="DNAREPAIRADA"/>
</dbReference>
<dbReference type="HAMAP" id="MF_01498">
    <property type="entry name" value="RadA_bact"/>
    <property type="match status" value="1"/>
</dbReference>
<keyword evidence="4 13" id="KW-0863">Zinc-finger</keyword>
<keyword evidence="8 11" id="KW-0346">Stress response</keyword>
<dbReference type="STRING" id="1802619.A2797_02610"/>
<evidence type="ECO:0000256" key="7">
    <source>
        <dbReference type="ARBA" id="ARBA00022840"/>
    </source>
</evidence>
<keyword evidence="10 11" id="KW-0234">DNA repair</keyword>
<evidence type="ECO:0000256" key="10">
    <source>
        <dbReference type="ARBA" id="ARBA00023204"/>
    </source>
</evidence>
<evidence type="ECO:0000259" key="14">
    <source>
        <dbReference type="PROSITE" id="PS50162"/>
    </source>
</evidence>
<feature type="region of interest" description="Lon-protease-like" evidence="11">
    <location>
        <begin position="345"/>
        <end position="431"/>
    </location>
</feature>
<dbReference type="InterPro" id="IPR020568">
    <property type="entry name" value="Ribosomal_Su5_D2-typ_SF"/>
</dbReference>
<feature type="binding site" evidence="11">
    <location>
        <begin position="90"/>
        <end position="97"/>
    </location>
    <ligand>
        <name>ATP</name>
        <dbReference type="ChEBI" id="CHEBI:30616"/>
    </ligand>
</feature>
<feature type="domain" description="RecA family profile 1" evidence="14">
    <location>
        <begin position="61"/>
        <end position="210"/>
    </location>
</feature>
<evidence type="ECO:0000256" key="13">
    <source>
        <dbReference type="RuleBase" id="RU003555"/>
    </source>
</evidence>
<dbReference type="InterPro" id="IPR014721">
    <property type="entry name" value="Ribsml_uS5_D2-typ_fold_subgr"/>
</dbReference>
<keyword evidence="6 13" id="KW-0862">Zinc</keyword>
<reference evidence="15 16" key="1">
    <citation type="journal article" date="2016" name="Nat. Commun.">
        <title>Thousands of microbial genomes shed light on interconnected biogeochemical processes in an aquifer system.</title>
        <authorList>
            <person name="Anantharaman K."/>
            <person name="Brown C.T."/>
            <person name="Hug L.A."/>
            <person name="Sharon I."/>
            <person name="Castelle C.J."/>
            <person name="Probst A.J."/>
            <person name="Thomas B.C."/>
            <person name="Singh A."/>
            <person name="Wilkins M.J."/>
            <person name="Karaoz U."/>
            <person name="Brodie E.L."/>
            <person name="Williams K.H."/>
            <person name="Hubbard S.S."/>
            <person name="Banfield J.F."/>
        </authorList>
    </citation>
    <scope>NUCLEOTIDE SEQUENCE [LARGE SCALE GENOMIC DNA]</scope>
</reference>
<dbReference type="InterPro" id="IPR027417">
    <property type="entry name" value="P-loop_NTPase"/>
</dbReference>
<gene>
    <name evidence="11" type="primary">radA</name>
    <name evidence="15" type="ORF">A2797_02610</name>
</gene>
<evidence type="ECO:0000256" key="5">
    <source>
        <dbReference type="ARBA" id="ARBA00022801"/>
    </source>
</evidence>
<comment type="similarity">
    <text evidence="11 13">Belongs to the RecA family. RadA subfamily.</text>
</comment>
<name>A0A1F4VAB4_UNCKA</name>
<keyword evidence="3 11" id="KW-0227">DNA damage</keyword>
<dbReference type="NCBIfam" id="TIGR00416">
    <property type="entry name" value="sms"/>
    <property type="match status" value="1"/>
</dbReference>
<dbReference type="PANTHER" id="PTHR32472:SF10">
    <property type="entry name" value="DNA REPAIR PROTEIN RADA-LIKE PROTEIN"/>
    <property type="match status" value="1"/>
</dbReference>
<dbReference type="PROSITE" id="PS50162">
    <property type="entry name" value="RECA_2"/>
    <property type="match status" value="1"/>
</dbReference>
<keyword evidence="7 11" id="KW-0067">ATP-binding</keyword>
<dbReference type="InterPro" id="IPR020588">
    <property type="entry name" value="RecA_ATP-bd"/>
</dbReference>
<evidence type="ECO:0000256" key="11">
    <source>
        <dbReference type="HAMAP-Rule" id="MF_01498"/>
    </source>
</evidence>
<comment type="caution">
    <text evidence="15">The sequence shown here is derived from an EMBL/GenBank/DDBJ whole genome shotgun (WGS) entry which is preliminary data.</text>
</comment>